<evidence type="ECO:0008006" key="4">
    <source>
        <dbReference type="Google" id="ProtNLM"/>
    </source>
</evidence>
<accession>A0A9W6I3J1</accession>
<proteinExistence type="predicted"/>
<keyword evidence="1" id="KW-0472">Membrane</keyword>
<evidence type="ECO:0000313" key="2">
    <source>
        <dbReference type="EMBL" id="GLK10310.1"/>
    </source>
</evidence>
<comment type="caution">
    <text evidence="2">The sequence shown here is derived from an EMBL/GenBank/DDBJ whole genome shotgun (WGS) entry which is preliminary data.</text>
</comment>
<organism evidence="2 3">
    <name type="scientific">Streptosporangium carneum</name>
    <dbReference type="NCBI Taxonomy" id="47481"/>
    <lineage>
        <taxon>Bacteria</taxon>
        <taxon>Bacillati</taxon>
        <taxon>Actinomycetota</taxon>
        <taxon>Actinomycetes</taxon>
        <taxon>Streptosporangiales</taxon>
        <taxon>Streptosporangiaceae</taxon>
        <taxon>Streptosporangium</taxon>
    </lineage>
</organism>
<feature type="transmembrane region" description="Helical" evidence="1">
    <location>
        <begin position="12"/>
        <end position="33"/>
    </location>
</feature>
<name>A0A9W6I3J1_9ACTN</name>
<keyword evidence="3" id="KW-1185">Reference proteome</keyword>
<dbReference type="Proteomes" id="UP001143474">
    <property type="component" value="Unassembled WGS sequence"/>
</dbReference>
<keyword evidence="1" id="KW-0812">Transmembrane</keyword>
<sequence>MRYTKTFRPFLFIPGAHIVWLPLGLFFVVPELMGHEIEMKRGSGLTLGIVFCVFGVVAVVATLLLAAFLSGCDRRRAFLREHGLRAQGVVTAVSGTPSRINGRALMRLHVEAPEVPGLAFRQLTFDPLPEGTAVTVAYDPENLRRGLLVTA</sequence>
<dbReference type="EMBL" id="BSEV01000007">
    <property type="protein sequence ID" value="GLK10310.1"/>
    <property type="molecule type" value="Genomic_DNA"/>
</dbReference>
<gene>
    <name evidence="2" type="ORF">GCM10017600_37160</name>
</gene>
<evidence type="ECO:0000256" key="1">
    <source>
        <dbReference type="SAM" id="Phobius"/>
    </source>
</evidence>
<keyword evidence="1" id="KW-1133">Transmembrane helix</keyword>
<reference evidence="2" key="2">
    <citation type="submission" date="2023-01" db="EMBL/GenBank/DDBJ databases">
        <authorList>
            <person name="Sun Q."/>
            <person name="Evtushenko L."/>
        </authorList>
    </citation>
    <scope>NUCLEOTIDE SEQUENCE</scope>
    <source>
        <strain evidence="2">VKM Ac-2007</strain>
    </source>
</reference>
<feature type="transmembrane region" description="Helical" evidence="1">
    <location>
        <begin position="45"/>
        <end position="70"/>
    </location>
</feature>
<protein>
    <recommendedName>
        <fullName evidence="4">DUF3592 domain-containing protein</fullName>
    </recommendedName>
</protein>
<reference evidence="2" key="1">
    <citation type="journal article" date="2014" name="Int. J. Syst. Evol. Microbiol.">
        <title>Complete genome sequence of Corynebacterium casei LMG S-19264T (=DSM 44701T), isolated from a smear-ripened cheese.</title>
        <authorList>
            <consortium name="US DOE Joint Genome Institute (JGI-PGF)"/>
            <person name="Walter F."/>
            <person name="Albersmeier A."/>
            <person name="Kalinowski J."/>
            <person name="Ruckert C."/>
        </authorList>
    </citation>
    <scope>NUCLEOTIDE SEQUENCE</scope>
    <source>
        <strain evidence="2">VKM Ac-2007</strain>
    </source>
</reference>
<dbReference type="AlphaFoldDB" id="A0A9W6I3J1"/>
<evidence type="ECO:0000313" key="3">
    <source>
        <dbReference type="Proteomes" id="UP001143474"/>
    </source>
</evidence>